<dbReference type="AlphaFoldDB" id="A0A4S1E1Z3"/>
<dbReference type="Proteomes" id="UP000307602">
    <property type="component" value="Unassembled WGS sequence"/>
</dbReference>
<name>A0A4S1E1Z3_9FLAO</name>
<gene>
    <name evidence="1" type="ORF">EM932_00480</name>
</gene>
<proteinExistence type="predicted"/>
<comment type="caution">
    <text evidence="1">The sequence shown here is derived from an EMBL/GenBank/DDBJ whole genome shotgun (WGS) entry which is preliminary data.</text>
</comment>
<keyword evidence="2" id="KW-1185">Reference proteome</keyword>
<reference evidence="1 2" key="1">
    <citation type="submission" date="2019-04" db="EMBL/GenBank/DDBJ databases">
        <authorList>
            <person name="Liu A."/>
        </authorList>
    </citation>
    <scope>NUCLEOTIDE SEQUENCE [LARGE SCALE GENOMIC DNA]</scope>
    <source>
        <strain evidence="1 2">RZ03</strain>
    </source>
</reference>
<evidence type="ECO:0000313" key="1">
    <source>
        <dbReference type="EMBL" id="TGV04636.1"/>
    </source>
</evidence>
<dbReference type="EMBL" id="SRSO01000001">
    <property type="protein sequence ID" value="TGV04636.1"/>
    <property type="molecule type" value="Genomic_DNA"/>
</dbReference>
<evidence type="ECO:0000313" key="2">
    <source>
        <dbReference type="Proteomes" id="UP000307602"/>
    </source>
</evidence>
<sequence>MKHTVVSSKNADLDVKDVGVKLKKHNRQLSRSLKTLEYIYVIEINYEEKHEMNRFEELLKFKTKIQKHIIKTTQKINYYKSLQNKLKY</sequence>
<organism evidence="1 2">
    <name type="scientific">Flavivirga rizhaonensis</name>
    <dbReference type="NCBI Taxonomy" id="2559571"/>
    <lineage>
        <taxon>Bacteria</taxon>
        <taxon>Pseudomonadati</taxon>
        <taxon>Bacteroidota</taxon>
        <taxon>Flavobacteriia</taxon>
        <taxon>Flavobacteriales</taxon>
        <taxon>Flavobacteriaceae</taxon>
        <taxon>Flavivirga</taxon>
    </lineage>
</organism>
<accession>A0A4S1E1Z3</accession>
<dbReference type="RefSeq" id="WP_135874375.1">
    <property type="nucleotide sequence ID" value="NZ_SRSO01000001.1"/>
</dbReference>
<protein>
    <submittedName>
        <fullName evidence="1">Uncharacterized protein</fullName>
    </submittedName>
</protein>